<proteinExistence type="predicted"/>
<keyword evidence="1" id="KW-0675">Receptor</keyword>
<dbReference type="SUPFAM" id="SSF53850">
    <property type="entry name" value="Periplasmic binding protein-like II"/>
    <property type="match status" value="1"/>
</dbReference>
<protein>
    <submittedName>
        <fullName evidence="1">TRAP transporter TAXI family solute receptor</fullName>
    </submittedName>
</protein>
<dbReference type="Pfam" id="PF16868">
    <property type="entry name" value="NMT1_3"/>
    <property type="match status" value="1"/>
</dbReference>
<dbReference type="Proteomes" id="UP001236806">
    <property type="component" value="Unassembled WGS sequence"/>
</dbReference>
<name>A0ABU0PP00_9MICC</name>
<dbReference type="NCBIfam" id="TIGR02122">
    <property type="entry name" value="TRAP_TAXI"/>
    <property type="match status" value="1"/>
</dbReference>
<evidence type="ECO:0000313" key="2">
    <source>
        <dbReference type="Proteomes" id="UP001236806"/>
    </source>
</evidence>
<dbReference type="RefSeq" id="WP_306637971.1">
    <property type="nucleotide sequence ID" value="NZ_JAUSXB010000001.1"/>
</dbReference>
<sequence>MSELSYPLDAPSVSRRGIFKAGVAAGLAGILLPALGACTPEDRLDSLVVAGGEPGGFYLEFATLLAASLQRNGVARQATALPTGGSLDNLEHLLGGRATFAVALADAAAERAAAKIASEAGITALGRVYENYVHCAVRQADGIRSIAELAGRTVAVGEPGSGTSLTTPRLLEAARLTSVAAGAGSPGSGGQAVTVLNLGLNDGLTALRGGSVDALFWSGGVPTAAIAAAHHDVGLSFLDLSVLLPSLRTRYGAFYDRVLIPAGAYEGLPAVWTVGVTNLLLCRSDLAAATVKRTVELLVGHAEELIPQSSLGVQFLSPESLINTAGLPLHPAAAAAYRELHG</sequence>
<gene>
    <name evidence="1" type="ORF">QFZ36_003262</name>
</gene>
<dbReference type="EMBL" id="JAUSXB010000001">
    <property type="protein sequence ID" value="MDQ0675701.1"/>
    <property type="molecule type" value="Genomic_DNA"/>
</dbReference>
<dbReference type="PANTHER" id="PTHR42941">
    <property type="entry name" value="SLL1037 PROTEIN"/>
    <property type="match status" value="1"/>
</dbReference>
<reference evidence="1 2" key="1">
    <citation type="submission" date="2023-07" db="EMBL/GenBank/DDBJ databases">
        <title>Comparative genomics of wheat-associated soil bacteria to identify genetic determinants of phenazine resistance.</title>
        <authorList>
            <person name="Mouncey N."/>
        </authorList>
    </citation>
    <scope>NUCLEOTIDE SEQUENCE [LARGE SCALE GENOMIC DNA]</scope>
    <source>
        <strain evidence="1 2">W1I3</strain>
    </source>
</reference>
<dbReference type="Gene3D" id="3.40.190.10">
    <property type="entry name" value="Periplasmic binding protein-like II"/>
    <property type="match status" value="2"/>
</dbReference>
<keyword evidence="2" id="KW-1185">Reference proteome</keyword>
<comment type="caution">
    <text evidence="1">The sequence shown here is derived from an EMBL/GenBank/DDBJ whole genome shotgun (WGS) entry which is preliminary data.</text>
</comment>
<organism evidence="1 2">
    <name type="scientific">Pseudarthrobacter siccitolerans</name>
    <dbReference type="NCBI Taxonomy" id="861266"/>
    <lineage>
        <taxon>Bacteria</taxon>
        <taxon>Bacillati</taxon>
        <taxon>Actinomycetota</taxon>
        <taxon>Actinomycetes</taxon>
        <taxon>Micrococcales</taxon>
        <taxon>Micrococcaceae</taxon>
        <taxon>Pseudarthrobacter</taxon>
    </lineage>
</organism>
<dbReference type="PANTHER" id="PTHR42941:SF1">
    <property type="entry name" value="SLL1037 PROTEIN"/>
    <property type="match status" value="1"/>
</dbReference>
<accession>A0ABU0PP00</accession>
<evidence type="ECO:0000313" key="1">
    <source>
        <dbReference type="EMBL" id="MDQ0675701.1"/>
    </source>
</evidence>
<dbReference type="InterPro" id="IPR011852">
    <property type="entry name" value="TRAP_TAXI"/>
</dbReference>